<protein>
    <recommendedName>
        <fullName evidence="3">PA14 domain-containing protein</fullName>
    </recommendedName>
</protein>
<dbReference type="Gene3D" id="2.60.120.1560">
    <property type="match status" value="1"/>
</dbReference>
<dbReference type="InterPro" id="IPR037524">
    <property type="entry name" value="PA14/GLEYA"/>
</dbReference>
<organism evidence="4 5">
    <name type="scientific">Luteolibacter yonseiensis</name>
    <dbReference type="NCBI Taxonomy" id="1144680"/>
    <lineage>
        <taxon>Bacteria</taxon>
        <taxon>Pseudomonadati</taxon>
        <taxon>Verrucomicrobiota</taxon>
        <taxon>Verrucomicrobiia</taxon>
        <taxon>Verrucomicrobiales</taxon>
        <taxon>Verrucomicrobiaceae</taxon>
        <taxon>Luteolibacter</taxon>
    </lineage>
</organism>
<dbReference type="EMBL" id="JAENIK010000004">
    <property type="protein sequence ID" value="MBK1815028.1"/>
    <property type="molecule type" value="Genomic_DNA"/>
</dbReference>
<feature type="transmembrane region" description="Helical" evidence="2">
    <location>
        <begin position="29"/>
        <end position="51"/>
    </location>
</feature>
<keyword evidence="2" id="KW-0812">Transmembrane</keyword>
<name>A0A934QYH4_9BACT</name>
<dbReference type="RefSeq" id="WP_200349974.1">
    <property type="nucleotide sequence ID" value="NZ_BAABHZ010000010.1"/>
</dbReference>
<evidence type="ECO:0000313" key="4">
    <source>
        <dbReference type="EMBL" id="MBK1815028.1"/>
    </source>
</evidence>
<dbReference type="SUPFAM" id="SSF56988">
    <property type="entry name" value="Anthrax protective antigen"/>
    <property type="match status" value="1"/>
</dbReference>
<proteinExistence type="predicted"/>
<evidence type="ECO:0000259" key="3">
    <source>
        <dbReference type="PROSITE" id="PS51820"/>
    </source>
</evidence>
<gene>
    <name evidence="4" type="ORF">JIN84_05340</name>
</gene>
<dbReference type="AlphaFoldDB" id="A0A934QYH4"/>
<keyword evidence="2" id="KW-0472">Membrane</keyword>
<keyword evidence="5" id="KW-1185">Reference proteome</keyword>
<accession>A0A934QYH4</accession>
<evidence type="ECO:0000256" key="2">
    <source>
        <dbReference type="SAM" id="Phobius"/>
    </source>
</evidence>
<evidence type="ECO:0000313" key="5">
    <source>
        <dbReference type="Proteomes" id="UP000600139"/>
    </source>
</evidence>
<keyword evidence="2" id="KW-1133">Transmembrane helix</keyword>
<feature type="domain" description="PA14" evidence="3">
    <location>
        <begin position="209"/>
        <end position="399"/>
    </location>
</feature>
<dbReference type="PROSITE" id="PS51820">
    <property type="entry name" value="PA14"/>
    <property type="match status" value="1"/>
</dbReference>
<feature type="region of interest" description="Disordered" evidence="1">
    <location>
        <begin position="1"/>
        <end position="20"/>
    </location>
</feature>
<evidence type="ECO:0000256" key="1">
    <source>
        <dbReference type="SAM" id="MobiDB-lite"/>
    </source>
</evidence>
<dbReference type="Proteomes" id="UP000600139">
    <property type="component" value="Unassembled WGS sequence"/>
</dbReference>
<reference evidence="4" key="1">
    <citation type="submission" date="2021-01" db="EMBL/GenBank/DDBJ databases">
        <title>Modified the classification status of verrucomicrobia.</title>
        <authorList>
            <person name="Feng X."/>
        </authorList>
    </citation>
    <scope>NUCLEOTIDE SEQUENCE</scope>
    <source>
        <strain evidence="4">JCM 18052</strain>
    </source>
</reference>
<comment type="caution">
    <text evidence="4">The sequence shown here is derived from an EMBL/GenBank/DDBJ whole genome shotgun (WGS) entry which is preliminary data.</text>
</comment>
<sequence>MAKTLPSAPPSETTVVSGRKRTLREKIGTGPLFISIVFHLILVIVGFLWVFRIILPEEEKVDFMPASGGGGTPLSDSKANQHRVRMTQPNMARIAALGATSNLVLPDPDESSSIVSVGDMSSGGLAGGLGGSGTGGGKGTGDGKGIGAGFGSGLGTGGGMKNPFGMLTQDKDALVGTFYDLKQNKDGTPTGFQEKETLEAISQFVTRGNWNIRLLEKYYKAPNTLYQTKLYIPIMDAAEAPNAFGCGKDVQPVNWVALYRGYVTPPRSGKFRFVGRADNVLVIRFNSKVVLDGGDYSAGMARPIWDKGSIDLLAGRSGNRDAEKEARRGGYDLPVKSYDYSNAGQYNERGGLMAGKHFTVNQGQRYPVEILISELGGLFGASLMIEEDGVNYEKDSTGSPILPLFRLDQSQPAPSQESRGSPPYVLENATWKVVPGQMVDGI</sequence>